<dbReference type="InParanoid" id="A0A0G4EPQ1"/>
<dbReference type="AlphaFoldDB" id="A0A0G4EPQ1"/>
<feature type="compositionally biased region" description="Basic and acidic residues" evidence="2">
    <location>
        <begin position="67"/>
        <end position="83"/>
    </location>
</feature>
<feature type="compositionally biased region" description="Basic and acidic residues" evidence="2">
    <location>
        <begin position="812"/>
        <end position="821"/>
    </location>
</feature>
<reference evidence="3 4" key="1">
    <citation type="submission" date="2014-11" db="EMBL/GenBank/DDBJ databases">
        <authorList>
            <person name="Zhu J."/>
            <person name="Qi W."/>
            <person name="Song R."/>
        </authorList>
    </citation>
    <scope>NUCLEOTIDE SEQUENCE [LARGE SCALE GENOMIC DNA]</scope>
</reference>
<sequence>MHRKGTSVGVLLRDPELGGLPERRGRKRDAEARLVVHRDAAPLPANGERRDAADDVDAIAILQANLREQREISEPEEGKRREASSGTVARADDIIEAQRRPVPVLEERGKEDIFRVSFDRRLIRVEASHHASERLLRRVQERVQGVESRIDALATRHDERAAADLEISRQLHRSFQRHTDTQASINQELNKRLDQLEQHRIKAERETATMAESIRSLQREFRDYTVENAAKQREELCRLVQDEFQKKLDSDSEWKAAQSKQAFTSANEMQRMRAMCLEVENQLHALRSEMTGRVAALEVDRQLHRDAPRQSSYVDDESLTEDLPPSRVSIAPPPDEESTLQSQLAGLQIVAQRETISPSLPSIIVSKPRSRSPPRREGGAVTEGDGRGSTWLALPQEGEGKGRRDSPVRQQMELIRQAQTSLSNQLFDLYVALENEKKRQKGEHATLQQSMEEMKRAAQKQQEGLKGTIGQDVDDLREKVGIQRKDLLQRHSDLREDLAQRDSQTLVQIEKVEQKMHGQLETFKHRQETDIVGLRDSLTMKIQTLTQNMNATEQARMMAMQSLNKRVEDFQRRQSRDIQTIRGELTQQLAELQKFVTDQLHDCRTSANDLLLSLKTGIHLCQEQQNTTKTNLMNHIDRLHTDLMESRKEGALKAERLSRYVDDRVSKIDANLKQKYRKIEESLASLVKKLEMSNQAHQETHNDILRAVEEKWEDITKRLLHMQEGHSASITLERRHTDTMLQSINEAMNQVQESLHQRLDDYTRQFDANINSLRLALLHGHHQLPPPSQADEQPGDASPVFITETHVAYPDTDPHLRREPPSDGQGEAEQEPVSAERSVDEHDTLWHVRGSIKVRENRDGQAYVTMPARPPPSEDDQDESYGQDDEWQQEEQQQRQQQEEEDEGDFDDRQDDERELAAMMVSDVLRLGDHGGDNAPEYDAEEFEDAGDLSGDGLDNDDADPPPPAADNEAAEGDTFP</sequence>
<feature type="coiled-coil region" evidence="1">
    <location>
        <begin position="430"/>
        <end position="457"/>
    </location>
</feature>
<feature type="region of interest" description="Disordered" evidence="2">
    <location>
        <begin position="301"/>
        <end position="344"/>
    </location>
</feature>
<evidence type="ECO:0000256" key="2">
    <source>
        <dbReference type="SAM" id="MobiDB-lite"/>
    </source>
</evidence>
<name>A0A0G4EPQ1_VITBC</name>
<keyword evidence="1" id="KW-0175">Coiled coil</keyword>
<feature type="compositionally biased region" description="Acidic residues" evidence="2">
    <location>
        <begin position="873"/>
        <end position="889"/>
    </location>
</feature>
<keyword evidence="4" id="KW-1185">Reference proteome</keyword>
<feature type="region of interest" description="Disordered" evidence="2">
    <location>
        <begin position="360"/>
        <end position="408"/>
    </location>
</feature>
<feature type="region of interest" description="Disordered" evidence="2">
    <location>
        <begin position="1"/>
        <end position="29"/>
    </location>
</feature>
<gene>
    <name evidence="3" type="ORF">Vbra_12523</name>
</gene>
<feature type="compositionally biased region" description="Basic and acidic residues" evidence="2">
    <location>
        <begin position="837"/>
        <end position="846"/>
    </location>
</feature>
<feature type="region of interest" description="Disordered" evidence="2">
    <location>
        <begin position="808"/>
        <end position="977"/>
    </location>
</feature>
<dbReference type="SUPFAM" id="SSF58113">
    <property type="entry name" value="Apolipoprotein A-I"/>
    <property type="match status" value="1"/>
</dbReference>
<evidence type="ECO:0000256" key="1">
    <source>
        <dbReference type="SAM" id="Coils"/>
    </source>
</evidence>
<dbReference type="VEuPathDB" id="CryptoDB:Vbra_12523"/>
<dbReference type="OrthoDB" id="10567389at2759"/>
<organism evidence="3 4">
    <name type="scientific">Vitrella brassicaformis (strain CCMP3155)</name>
    <dbReference type="NCBI Taxonomy" id="1169540"/>
    <lineage>
        <taxon>Eukaryota</taxon>
        <taxon>Sar</taxon>
        <taxon>Alveolata</taxon>
        <taxon>Colpodellida</taxon>
        <taxon>Vitrellaceae</taxon>
        <taxon>Vitrella</taxon>
    </lineage>
</organism>
<feature type="compositionally biased region" description="Basic and acidic residues" evidence="2">
    <location>
        <begin position="398"/>
        <end position="407"/>
    </location>
</feature>
<dbReference type="PhylomeDB" id="A0A0G4EPQ1"/>
<dbReference type="EMBL" id="CDMY01000276">
    <property type="protein sequence ID" value="CEL99240.1"/>
    <property type="molecule type" value="Genomic_DNA"/>
</dbReference>
<dbReference type="Proteomes" id="UP000041254">
    <property type="component" value="Unassembled WGS sequence"/>
</dbReference>
<evidence type="ECO:0000313" key="4">
    <source>
        <dbReference type="Proteomes" id="UP000041254"/>
    </source>
</evidence>
<protein>
    <submittedName>
        <fullName evidence="3">Uncharacterized protein</fullName>
    </submittedName>
</protein>
<feature type="compositionally biased region" description="Acidic residues" evidence="2">
    <location>
        <begin position="936"/>
        <end position="947"/>
    </location>
</feature>
<proteinExistence type="predicted"/>
<accession>A0A0G4EPQ1</accession>
<feature type="region of interest" description="Disordered" evidence="2">
    <location>
        <begin position="67"/>
        <end position="95"/>
    </location>
</feature>
<evidence type="ECO:0000313" key="3">
    <source>
        <dbReference type="EMBL" id="CEL99240.1"/>
    </source>
</evidence>
<feature type="coiled-coil region" evidence="1">
    <location>
        <begin position="186"/>
        <end position="234"/>
    </location>
</feature>
<feature type="compositionally biased region" description="Acidic residues" evidence="2">
    <location>
        <begin position="899"/>
        <end position="910"/>
    </location>
</feature>